<reference evidence="2" key="1">
    <citation type="submission" date="2021-01" db="UniProtKB">
        <authorList>
            <consortium name="EnsemblMetazoa"/>
        </authorList>
    </citation>
    <scope>IDENTIFICATION</scope>
</reference>
<name>A0A7M5XKS0_9CNID</name>
<evidence type="ECO:0000256" key="1">
    <source>
        <dbReference type="SAM" id="MobiDB-lite"/>
    </source>
</evidence>
<organism evidence="2 3">
    <name type="scientific">Clytia hemisphaerica</name>
    <dbReference type="NCBI Taxonomy" id="252671"/>
    <lineage>
        <taxon>Eukaryota</taxon>
        <taxon>Metazoa</taxon>
        <taxon>Cnidaria</taxon>
        <taxon>Hydrozoa</taxon>
        <taxon>Hydroidolina</taxon>
        <taxon>Leptothecata</taxon>
        <taxon>Obeliida</taxon>
        <taxon>Clytiidae</taxon>
        <taxon>Clytia</taxon>
    </lineage>
</organism>
<dbReference type="AlphaFoldDB" id="A0A7M5XKS0"/>
<dbReference type="EnsemblMetazoa" id="CLYHEMT025411.1">
    <property type="protein sequence ID" value="CLYHEMP025411.1"/>
    <property type="gene ID" value="CLYHEMG025411"/>
</dbReference>
<feature type="region of interest" description="Disordered" evidence="1">
    <location>
        <begin position="945"/>
        <end position="972"/>
    </location>
</feature>
<protein>
    <submittedName>
        <fullName evidence="2">Uncharacterized protein</fullName>
    </submittedName>
</protein>
<evidence type="ECO:0000313" key="2">
    <source>
        <dbReference type="EnsemblMetazoa" id="CLYHEMP025411.1"/>
    </source>
</evidence>
<accession>A0A7M5XKS0</accession>
<dbReference type="RefSeq" id="XP_066928996.1">
    <property type="nucleotide sequence ID" value="XM_067072895.1"/>
</dbReference>
<proteinExistence type="predicted"/>
<dbReference type="OrthoDB" id="10033767at2759"/>
<evidence type="ECO:0000313" key="3">
    <source>
        <dbReference type="Proteomes" id="UP000594262"/>
    </source>
</evidence>
<dbReference type="GeneID" id="136816554"/>
<keyword evidence="3" id="KW-1185">Reference proteome</keyword>
<dbReference type="Proteomes" id="UP000594262">
    <property type="component" value="Unplaced"/>
</dbReference>
<sequence>MASVAVRIINSDNKVAMDWTFISLEFFSLTYEDLISKITSEQFPQCVVKDSVFSCKILKTLYGLASSSSKEFEKIRGRADTDIIQIENRFSMIYFTVCCQHVEGCEDCLILETPLKPPEKPTVFSFLMNTARAASNSLTLEIENPGTKKEKLFNEVLKMLKERSCRFPNKHFDVLKSFLNKLTDALWYIDGHKATIERESIRKIPEFFKTFEGYNKPELSKHRKRTIDNLSSKRLLQLSHSLKDAMHCMKFIDDSRDWSAAKLDILILAETLQSYASYLDTKNVAVKRIHLTPRSEVEKQSNVTVLPICRKENLYYKLVKADIELEKVDVYEPITLRENLQAGMSRKRFFYILDGQLLQKGLTSKAVHYAHNLGGPKPALHFLWKIPNKFSDTELLKKNLEVITDIRKNIPIYERRITKREFKNSFGFAAPSHVLRSIFKNLKNDQSLSNNMNETEIDRRLDFSLMAGDEGILVDLREQNSGPKDKRFETFFKETEKYLKEEVGVTVHERRHTQQLYVAKAVSFRDLRDRVKERVPANTPIPSVKWLRYQFQPINPTTNTAKYYKGRLKIKMMVQKRQVRVHHVDAHYCAASWRYMREYAIKHRDIVHLVSLDDKHKIKCGEPSYPVAAVERGKKVIVGEEQVMPVGDHDFTKFGIIPSVSLVIDIPDDIDGSFYRGQVHIGFKDSVLQASSALRHSAELKNVLAANHPDKPVLLMYSDGGPDHRLTYNSVKLALISLFIELDLDLLIALRTAPSNSWANPVERIMSIINIGLQGIGVMRTKVGDEFEKAVGKAKTLKEIREVVAAGNFNDELTRTLQDPMVLLQNQMKRLNLKTNAFKTFSPAASDEIDKLWANCLQVDDGINRDDTTKKGMKENAAYHQFIKKHCKATHYAFQIKKCQDGDCGICKPYRDQKCIGLPFLPDPELKPGEEHYKPLSEMYGKVTTDNRPSLKARPPNKRKKIGFSPSQQHAKNTDMMMQCDECNKWRLIFSKKKLTKKHKDSLNEILANIAYTCGFMFDDVNLPNGITVFVKDHDCADPIERLYYSCGYEPICIQCGWYLRDADEDDVAYPQCVDCTEEPIKKR</sequence>